<organism evidence="1 2">
    <name type="scientific">Rotaria sordida</name>
    <dbReference type="NCBI Taxonomy" id="392033"/>
    <lineage>
        <taxon>Eukaryota</taxon>
        <taxon>Metazoa</taxon>
        <taxon>Spiralia</taxon>
        <taxon>Gnathifera</taxon>
        <taxon>Rotifera</taxon>
        <taxon>Eurotatoria</taxon>
        <taxon>Bdelloidea</taxon>
        <taxon>Philodinida</taxon>
        <taxon>Philodinidae</taxon>
        <taxon>Rotaria</taxon>
    </lineage>
</organism>
<accession>A0A815WDB9</accession>
<protein>
    <submittedName>
        <fullName evidence="1">Uncharacterized protein</fullName>
    </submittedName>
</protein>
<feature type="non-terminal residue" evidence="1">
    <location>
        <position position="1"/>
    </location>
</feature>
<evidence type="ECO:0000313" key="2">
    <source>
        <dbReference type="Proteomes" id="UP000663864"/>
    </source>
</evidence>
<dbReference type="AlphaFoldDB" id="A0A815WDB9"/>
<sequence>MIIILRNSQNTTNGTTSSNNVNSYSSMNIIYLTFYKR</sequence>
<gene>
    <name evidence="1" type="ORF">ZHD862_LOCUS39226</name>
</gene>
<dbReference type="EMBL" id="CAJNOT010015409">
    <property type="protein sequence ID" value="CAF1546369.1"/>
    <property type="molecule type" value="Genomic_DNA"/>
</dbReference>
<reference evidence="1" key="1">
    <citation type="submission" date="2021-02" db="EMBL/GenBank/DDBJ databases">
        <authorList>
            <person name="Nowell W R."/>
        </authorList>
    </citation>
    <scope>NUCLEOTIDE SEQUENCE</scope>
</reference>
<evidence type="ECO:0000313" key="1">
    <source>
        <dbReference type="EMBL" id="CAF1546369.1"/>
    </source>
</evidence>
<dbReference type="Proteomes" id="UP000663864">
    <property type="component" value="Unassembled WGS sequence"/>
</dbReference>
<comment type="caution">
    <text evidence="1">The sequence shown here is derived from an EMBL/GenBank/DDBJ whole genome shotgun (WGS) entry which is preliminary data.</text>
</comment>
<name>A0A815WDB9_9BILA</name>
<proteinExistence type="predicted"/>